<reference evidence="9" key="1">
    <citation type="submission" date="2022-08" db="EMBL/GenBank/DDBJ databases">
        <title>Genome analysis of Corynebacteriales strain.</title>
        <authorList>
            <person name="Lee S.D."/>
        </authorList>
    </citation>
    <scope>NUCLEOTIDE SEQUENCE</scope>
    <source>
        <strain evidence="9">D3-21</strain>
    </source>
</reference>
<feature type="transmembrane region" description="Helical" evidence="8">
    <location>
        <begin position="128"/>
        <end position="147"/>
    </location>
</feature>
<dbReference type="RefSeq" id="WP_332520871.1">
    <property type="nucleotide sequence ID" value="NZ_JANRHA010000032.1"/>
</dbReference>
<dbReference type="AlphaFoldDB" id="A0A9X4M3K1"/>
<evidence type="ECO:0000256" key="6">
    <source>
        <dbReference type="ARBA" id="ARBA00022989"/>
    </source>
</evidence>
<comment type="subcellular location">
    <subcellularLocation>
        <location evidence="1">Cell membrane</location>
        <topology evidence="1">Multi-pass membrane protein</topology>
    </subcellularLocation>
</comment>
<evidence type="ECO:0000313" key="10">
    <source>
        <dbReference type="Proteomes" id="UP001152755"/>
    </source>
</evidence>
<keyword evidence="10" id="KW-1185">Reference proteome</keyword>
<gene>
    <name evidence="9" type="ORF">NVS88_21985</name>
</gene>
<dbReference type="GO" id="GO:1903785">
    <property type="term" value="P:L-valine transmembrane transport"/>
    <property type="evidence" value="ECO:0007669"/>
    <property type="project" value="TreeGrafter"/>
</dbReference>
<protein>
    <submittedName>
        <fullName evidence="9">AzlC family ABC transporter permease</fullName>
    </submittedName>
</protein>
<proteinExistence type="inferred from homology"/>
<dbReference type="PANTHER" id="PTHR34979:SF1">
    <property type="entry name" value="INNER MEMBRANE PROTEIN YGAZ"/>
    <property type="match status" value="1"/>
</dbReference>
<name>A0A9X4M3K1_9ACTN</name>
<comment type="similarity">
    <text evidence="2">Belongs to the AzlC family.</text>
</comment>
<dbReference type="InterPro" id="IPR011606">
    <property type="entry name" value="Brnchd-chn_aa_trnsp_permease"/>
</dbReference>
<feature type="transmembrane region" description="Helical" evidence="8">
    <location>
        <begin position="188"/>
        <end position="220"/>
    </location>
</feature>
<evidence type="ECO:0000256" key="7">
    <source>
        <dbReference type="ARBA" id="ARBA00023136"/>
    </source>
</evidence>
<keyword evidence="7 8" id="KW-0472">Membrane</keyword>
<evidence type="ECO:0000256" key="3">
    <source>
        <dbReference type="ARBA" id="ARBA00022448"/>
    </source>
</evidence>
<dbReference type="Proteomes" id="UP001152755">
    <property type="component" value="Unassembled WGS sequence"/>
</dbReference>
<accession>A0A9X4M3K1</accession>
<evidence type="ECO:0000256" key="2">
    <source>
        <dbReference type="ARBA" id="ARBA00010735"/>
    </source>
</evidence>
<keyword evidence="3" id="KW-0813">Transport</keyword>
<evidence type="ECO:0000256" key="4">
    <source>
        <dbReference type="ARBA" id="ARBA00022475"/>
    </source>
</evidence>
<dbReference type="EMBL" id="JANRHA010000032">
    <property type="protein sequence ID" value="MDG3017229.1"/>
    <property type="molecule type" value="Genomic_DNA"/>
</dbReference>
<sequence>MRTIWRTLDRASARDIALLCAADTLVAVSFGAIATGAGLPLWLPMALSLLVFAGASQFVFIGLLAAGAGPVGAVVAGLLVNARHLPFGFAVADAVRGRLGRTLVGSHLVLDETVAFTMTQDDPHRRRIVYWACGTALFVTWNLGVLLGSLGGGLLTDTAAFGLDAALPAVLLALVIPELRKERATWRAAVAGAAIALAVTPFVPAGLPALFALGGLVMLLPGRWR</sequence>
<dbReference type="Pfam" id="PF03591">
    <property type="entry name" value="AzlC"/>
    <property type="match status" value="1"/>
</dbReference>
<dbReference type="GO" id="GO:0005886">
    <property type="term" value="C:plasma membrane"/>
    <property type="evidence" value="ECO:0007669"/>
    <property type="project" value="UniProtKB-SubCell"/>
</dbReference>
<evidence type="ECO:0000256" key="8">
    <source>
        <dbReference type="SAM" id="Phobius"/>
    </source>
</evidence>
<dbReference type="PANTHER" id="PTHR34979">
    <property type="entry name" value="INNER MEMBRANE PROTEIN YGAZ"/>
    <property type="match status" value="1"/>
</dbReference>
<evidence type="ECO:0000256" key="5">
    <source>
        <dbReference type="ARBA" id="ARBA00022692"/>
    </source>
</evidence>
<feature type="transmembrane region" description="Helical" evidence="8">
    <location>
        <begin position="49"/>
        <end position="80"/>
    </location>
</feature>
<comment type="caution">
    <text evidence="9">The sequence shown here is derived from an EMBL/GenBank/DDBJ whole genome shotgun (WGS) entry which is preliminary data.</text>
</comment>
<keyword evidence="5 8" id="KW-0812">Transmembrane</keyword>
<feature type="transmembrane region" description="Helical" evidence="8">
    <location>
        <begin position="159"/>
        <end position="176"/>
    </location>
</feature>
<organism evidence="9 10">
    <name type="scientific">Speluncibacter jeojiensis</name>
    <dbReference type="NCBI Taxonomy" id="2710754"/>
    <lineage>
        <taxon>Bacteria</taxon>
        <taxon>Bacillati</taxon>
        <taxon>Actinomycetota</taxon>
        <taxon>Actinomycetes</taxon>
        <taxon>Mycobacteriales</taxon>
        <taxon>Speluncibacteraceae</taxon>
        <taxon>Speluncibacter</taxon>
    </lineage>
</organism>
<evidence type="ECO:0000313" key="9">
    <source>
        <dbReference type="EMBL" id="MDG3017229.1"/>
    </source>
</evidence>
<keyword evidence="4" id="KW-1003">Cell membrane</keyword>
<keyword evidence="6 8" id="KW-1133">Transmembrane helix</keyword>
<evidence type="ECO:0000256" key="1">
    <source>
        <dbReference type="ARBA" id="ARBA00004651"/>
    </source>
</evidence>
<feature type="transmembrane region" description="Helical" evidence="8">
    <location>
        <begin position="16"/>
        <end position="43"/>
    </location>
</feature>